<reference evidence="11 12" key="1">
    <citation type="journal article" date="2019" name="Int. J. Syst. Evol. Microbiol.">
        <title>The Global Catalogue of Microorganisms (GCM) 10K type strain sequencing project: providing services to taxonomists for standard genome sequencing and annotation.</title>
        <authorList>
            <consortium name="The Broad Institute Genomics Platform"/>
            <consortium name="The Broad Institute Genome Sequencing Center for Infectious Disease"/>
            <person name="Wu L."/>
            <person name="Ma J."/>
        </authorList>
    </citation>
    <scope>NUCLEOTIDE SEQUENCE [LARGE SCALE GENOMIC DNA]</scope>
    <source>
        <strain evidence="11 12">JCM 14545</strain>
    </source>
</reference>
<dbReference type="Gene3D" id="1.20.5.1930">
    <property type="match status" value="1"/>
</dbReference>
<keyword evidence="9" id="KW-0472">Membrane</keyword>
<evidence type="ECO:0000256" key="6">
    <source>
        <dbReference type="ARBA" id="ARBA00022777"/>
    </source>
</evidence>
<protein>
    <recommendedName>
        <fullName evidence="2">histidine kinase</fullName>
        <ecNumber evidence="2">2.7.13.3</ecNumber>
    </recommendedName>
</protein>
<keyword evidence="5" id="KW-0547">Nucleotide-binding</keyword>
<dbReference type="SUPFAM" id="SSF55874">
    <property type="entry name" value="ATPase domain of HSP90 chaperone/DNA topoisomerase II/histidine kinase"/>
    <property type="match status" value="1"/>
</dbReference>
<feature type="transmembrane region" description="Helical" evidence="9">
    <location>
        <begin position="82"/>
        <end position="107"/>
    </location>
</feature>
<keyword evidence="12" id="KW-1185">Reference proteome</keyword>
<dbReference type="EMBL" id="BAAANN010000022">
    <property type="protein sequence ID" value="GAA1971609.1"/>
    <property type="molecule type" value="Genomic_DNA"/>
</dbReference>
<feature type="transmembrane region" description="Helical" evidence="9">
    <location>
        <begin position="57"/>
        <end position="75"/>
    </location>
</feature>
<keyword evidence="9" id="KW-0812">Transmembrane</keyword>
<dbReference type="GO" id="GO:0016301">
    <property type="term" value="F:kinase activity"/>
    <property type="evidence" value="ECO:0007669"/>
    <property type="project" value="UniProtKB-KW"/>
</dbReference>
<evidence type="ECO:0000313" key="11">
    <source>
        <dbReference type="EMBL" id="GAA1971609.1"/>
    </source>
</evidence>
<keyword evidence="9" id="KW-1133">Transmembrane helix</keyword>
<keyword evidence="8" id="KW-0902">Two-component regulatory system</keyword>
<evidence type="ECO:0000256" key="5">
    <source>
        <dbReference type="ARBA" id="ARBA00022741"/>
    </source>
</evidence>
<dbReference type="CDD" id="cd16917">
    <property type="entry name" value="HATPase_UhpB-NarQ-NarX-like"/>
    <property type="match status" value="1"/>
</dbReference>
<comment type="catalytic activity">
    <reaction evidence="1">
        <text>ATP + protein L-histidine = ADP + protein N-phospho-L-histidine.</text>
        <dbReference type="EC" id="2.7.13.3"/>
    </reaction>
</comment>
<sequence>MLRRRSAPYAGAVSDSVRRLDKVLLGAVVLAGGFLPRGNRGPSGFVERALAPDWLPWFARASLCVVALLAVIVLLPRRQWLFYGVALLAFFTVLSWPAVFVASYFTALVYRPAALAGYVTAAGAALAVALPGNGQDFGAALAGWAGESGLFVVLPVALGRWTRFRREVLAGHVERAERLRREQESKAAEARAAERAGIARDMHDVVAHRVSLMVLHAGAIEVNAADERISAEAALIRTTGRDALAQLRHVLGILTTSTESTEQATLSAVDGLVARSKAAGLPVHLTKDGAVRELPPAVEHAAYRLVQEGLTNVHKHAGLAETEVRIRFLPSALEVSVRNAAPSSPVAGLPGSGLGLVGVAERIETLGGDLSSGPRLDGGFALSARIPAPEGEEP</sequence>
<evidence type="ECO:0000259" key="10">
    <source>
        <dbReference type="Pfam" id="PF07730"/>
    </source>
</evidence>
<evidence type="ECO:0000256" key="4">
    <source>
        <dbReference type="ARBA" id="ARBA00022679"/>
    </source>
</evidence>
<organism evidence="11 12">
    <name type="scientific">Amycolatopsis minnesotensis</name>
    <dbReference type="NCBI Taxonomy" id="337894"/>
    <lineage>
        <taxon>Bacteria</taxon>
        <taxon>Bacillati</taxon>
        <taxon>Actinomycetota</taxon>
        <taxon>Actinomycetes</taxon>
        <taxon>Pseudonocardiales</taxon>
        <taxon>Pseudonocardiaceae</taxon>
        <taxon>Amycolatopsis</taxon>
    </lineage>
</organism>
<dbReference type="InterPro" id="IPR011712">
    <property type="entry name" value="Sig_transdc_His_kin_sub3_dim/P"/>
</dbReference>
<dbReference type="Gene3D" id="3.30.565.10">
    <property type="entry name" value="Histidine kinase-like ATPase, C-terminal domain"/>
    <property type="match status" value="1"/>
</dbReference>
<dbReference type="EC" id="2.7.13.3" evidence="2"/>
<accession>A0ABN2RM94</accession>
<evidence type="ECO:0000256" key="8">
    <source>
        <dbReference type="ARBA" id="ARBA00023012"/>
    </source>
</evidence>
<feature type="transmembrane region" description="Helical" evidence="9">
    <location>
        <begin position="20"/>
        <end position="37"/>
    </location>
</feature>
<dbReference type="InterPro" id="IPR050482">
    <property type="entry name" value="Sensor_HK_TwoCompSys"/>
</dbReference>
<dbReference type="Pfam" id="PF07730">
    <property type="entry name" value="HisKA_3"/>
    <property type="match status" value="1"/>
</dbReference>
<evidence type="ECO:0000313" key="12">
    <source>
        <dbReference type="Proteomes" id="UP001501116"/>
    </source>
</evidence>
<dbReference type="Proteomes" id="UP001501116">
    <property type="component" value="Unassembled WGS sequence"/>
</dbReference>
<feature type="domain" description="Signal transduction histidine kinase subgroup 3 dimerisation and phosphoacceptor" evidence="10">
    <location>
        <begin position="194"/>
        <end position="256"/>
    </location>
</feature>
<keyword evidence="3" id="KW-0597">Phosphoprotein</keyword>
<dbReference type="PANTHER" id="PTHR24421">
    <property type="entry name" value="NITRATE/NITRITE SENSOR PROTEIN NARX-RELATED"/>
    <property type="match status" value="1"/>
</dbReference>
<keyword evidence="7" id="KW-0067">ATP-binding</keyword>
<keyword evidence="4" id="KW-0808">Transferase</keyword>
<gene>
    <name evidence="11" type="ORF">GCM10009754_52370</name>
</gene>
<evidence type="ECO:0000256" key="7">
    <source>
        <dbReference type="ARBA" id="ARBA00022840"/>
    </source>
</evidence>
<evidence type="ECO:0000256" key="9">
    <source>
        <dbReference type="SAM" id="Phobius"/>
    </source>
</evidence>
<evidence type="ECO:0000256" key="1">
    <source>
        <dbReference type="ARBA" id="ARBA00000085"/>
    </source>
</evidence>
<dbReference type="PANTHER" id="PTHR24421:SF10">
    <property type="entry name" value="NITRATE_NITRITE SENSOR PROTEIN NARQ"/>
    <property type="match status" value="1"/>
</dbReference>
<evidence type="ECO:0000256" key="3">
    <source>
        <dbReference type="ARBA" id="ARBA00022553"/>
    </source>
</evidence>
<dbReference type="InterPro" id="IPR036890">
    <property type="entry name" value="HATPase_C_sf"/>
</dbReference>
<feature type="transmembrane region" description="Helical" evidence="9">
    <location>
        <begin position="137"/>
        <end position="158"/>
    </location>
</feature>
<feature type="transmembrane region" description="Helical" evidence="9">
    <location>
        <begin position="113"/>
        <end position="130"/>
    </location>
</feature>
<proteinExistence type="predicted"/>
<comment type="caution">
    <text evidence="11">The sequence shown here is derived from an EMBL/GenBank/DDBJ whole genome shotgun (WGS) entry which is preliminary data.</text>
</comment>
<evidence type="ECO:0000256" key="2">
    <source>
        <dbReference type="ARBA" id="ARBA00012438"/>
    </source>
</evidence>
<name>A0ABN2RM94_9PSEU</name>
<keyword evidence="6 11" id="KW-0418">Kinase</keyword>